<dbReference type="Pfam" id="PF02036">
    <property type="entry name" value="SCP2"/>
    <property type="match status" value="1"/>
</dbReference>
<dbReference type="PANTHER" id="PTHR10094:SF25">
    <property type="entry name" value="SCP2 STEROL-BINDING DOMAIN-CONTAINING PROTEIN 1"/>
    <property type="match status" value="1"/>
</dbReference>
<dbReference type="PANTHER" id="PTHR10094">
    <property type="entry name" value="STEROL CARRIER PROTEIN 2 SCP-2 FAMILY PROTEIN"/>
    <property type="match status" value="1"/>
</dbReference>
<accession>A0A7S2TB08</accession>
<organism evidence="2">
    <name type="scientific">Prorocentrum micans</name>
    <name type="common">Red tide dinoflagellate</name>
    <dbReference type="NCBI Taxonomy" id="2945"/>
    <lineage>
        <taxon>Eukaryota</taxon>
        <taxon>Sar</taxon>
        <taxon>Alveolata</taxon>
        <taxon>Dinophyceae</taxon>
        <taxon>Prorocentrales</taxon>
        <taxon>Prorocentraceae</taxon>
        <taxon>Prorocentrum</taxon>
    </lineage>
</organism>
<dbReference type="SUPFAM" id="SSF55718">
    <property type="entry name" value="SCP-like"/>
    <property type="match status" value="1"/>
</dbReference>
<evidence type="ECO:0000259" key="1">
    <source>
        <dbReference type="Pfam" id="PF02036"/>
    </source>
</evidence>
<dbReference type="AlphaFoldDB" id="A0A7S2TB08"/>
<feature type="domain" description="SCP2" evidence="1">
    <location>
        <begin position="6"/>
        <end position="101"/>
    </location>
</feature>
<dbReference type="EMBL" id="HBHN01004411">
    <property type="protein sequence ID" value="CAD9724220.1"/>
    <property type="molecule type" value="Transcribed_RNA"/>
</dbReference>
<dbReference type="GO" id="GO:0005829">
    <property type="term" value="C:cytosol"/>
    <property type="evidence" value="ECO:0007669"/>
    <property type="project" value="TreeGrafter"/>
</dbReference>
<dbReference type="InterPro" id="IPR036527">
    <property type="entry name" value="SCP2_sterol-bd_dom_sf"/>
</dbReference>
<evidence type="ECO:0000313" key="2">
    <source>
        <dbReference type="EMBL" id="CAD9724220.1"/>
    </source>
</evidence>
<dbReference type="Gene3D" id="3.30.1050.10">
    <property type="entry name" value="SCP2 sterol-binding domain"/>
    <property type="match status" value="1"/>
</dbReference>
<name>A0A7S2TB08_PROMC</name>
<reference evidence="2" key="1">
    <citation type="submission" date="2021-01" db="EMBL/GenBank/DDBJ databases">
        <authorList>
            <person name="Corre E."/>
            <person name="Pelletier E."/>
            <person name="Niang G."/>
            <person name="Scheremetjew M."/>
            <person name="Finn R."/>
            <person name="Kale V."/>
            <person name="Holt S."/>
            <person name="Cochrane G."/>
            <person name="Meng A."/>
            <person name="Brown T."/>
            <person name="Cohen L."/>
        </authorList>
    </citation>
    <scope>NUCLEOTIDE SEQUENCE</scope>
    <source>
        <strain evidence="2">CCCM 845</strain>
    </source>
</reference>
<gene>
    <name evidence="2" type="ORF">PMIC02512_LOCUS1318</name>
</gene>
<protein>
    <recommendedName>
        <fullName evidence="1">SCP2 domain-containing protein</fullName>
    </recommendedName>
</protein>
<proteinExistence type="predicted"/>
<dbReference type="InterPro" id="IPR003033">
    <property type="entry name" value="SCP2_sterol-bd_dom"/>
</dbReference>
<sequence length="104" mass="11457">MAEAVFKQLEAAVSGNQEAAKKINGVFQWQLQGPDSEWVIDLKECKVYKGKAKKADVTLTLKESDFLDLMSGKGNGQQMFMSGKIKFKGNMGLVMKLGDLQKLA</sequence>